<evidence type="ECO:0000313" key="6">
    <source>
        <dbReference type="Proteomes" id="UP000823935"/>
    </source>
</evidence>
<dbReference type="EMBL" id="DVIQ01000114">
    <property type="protein sequence ID" value="HIS33187.1"/>
    <property type="molecule type" value="Genomic_DNA"/>
</dbReference>
<keyword evidence="2" id="KW-0479">Metal-binding</keyword>
<comment type="similarity">
    <text evidence="1">Belongs to the HpcH/HpaI aldolase family.</text>
</comment>
<name>A0A9D1EW52_9FIRM</name>
<evidence type="ECO:0000313" key="5">
    <source>
        <dbReference type="EMBL" id="HIS33187.1"/>
    </source>
</evidence>
<dbReference type="Pfam" id="PF03328">
    <property type="entry name" value="HpcH_HpaI"/>
    <property type="match status" value="1"/>
</dbReference>
<dbReference type="PANTHER" id="PTHR30502:SF0">
    <property type="entry name" value="PHOSPHOENOLPYRUVATE CARBOXYLASE FAMILY PROTEIN"/>
    <property type="match status" value="1"/>
</dbReference>
<sequence length="255" mass="27756">MNRVEALKKKMDQGKLLKGFFLTMADPAVSEIGGYAGYDYVWIDAEHAPLGRQEILRHIMAAQGSGCAAFVRVPGSDPSQMKAILDMGPDGVIFPFTNNPKIAREEIQACLYPDQGGVRGQGPIRAIRYGLDEEGAYIANAAASVFKVGQIETLEGYENLDAILDVKGFDSFFIGRADLGRSIAGSKKQVNLDQAFTDICRRVREKGYYMGAAIGASAAEAEDAKSRGVQWVVFGQDVKILAEGLKRNLENLKEL</sequence>
<evidence type="ECO:0000256" key="2">
    <source>
        <dbReference type="ARBA" id="ARBA00022723"/>
    </source>
</evidence>
<dbReference type="GO" id="GO:0016832">
    <property type="term" value="F:aldehyde-lyase activity"/>
    <property type="evidence" value="ECO:0007669"/>
    <property type="project" value="TreeGrafter"/>
</dbReference>
<dbReference type="InterPro" id="IPR015813">
    <property type="entry name" value="Pyrv/PenolPyrv_kinase-like_dom"/>
</dbReference>
<protein>
    <submittedName>
        <fullName evidence="5">Host specificity protein</fullName>
    </submittedName>
</protein>
<dbReference type="PANTHER" id="PTHR30502">
    <property type="entry name" value="2-KETO-3-DEOXY-L-RHAMNONATE ALDOLASE"/>
    <property type="match status" value="1"/>
</dbReference>
<evidence type="ECO:0000256" key="3">
    <source>
        <dbReference type="ARBA" id="ARBA00023239"/>
    </source>
</evidence>
<proteinExistence type="inferred from homology"/>
<dbReference type="SUPFAM" id="SSF51621">
    <property type="entry name" value="Phosphoenolpyruvate/pyruvate domain"/>
    <property type="match status" value="1"/>
</dbReference>
<dbReference type="InterPro" id="IPR050251">
    <property type="entry name" value="HpcH-HpaI_aldolase"/>
</dbReference>
<keyword evidence="3" id="KW-0456">Lyase</keyword>
<dbReference type="InterPro" id="IPR005000">
    <property type="entry name" value="Aldolase/citrate-lyase_domain"/>
</dbReference>
<dbReference type="InterPro" id="IPR040442">
    <property type="entry name" value="Pyrv_kinase-like_dom_sf"/>
</dbReference>
<dbReference type="Gene3D" id="3.20.20.60">
    <property type="entry name" value="Phosphoenolpyruvate-binding domains"/>
    <property type="match status" value="1"/>
</dbReference>
<accession>A0A9D1EW52</accession>
<dbReference type="Proteomes" id="UP000823935">
    <property type="component" value="Unassembled WGS sequence"/>
</dbReference>
<feature type="domain" description="HpcH/HpaI aldolase/citrate lyase" evidence="4">
    <location>
        <begin position="19"/>
        <end position="241"/>
    </location>
</feature>
<dbReference type="AlphaFoldDB" id="A0A9D1EW52"/>
<gene>
    <name evidence="5" type="ORF">IAB44_16830</name>
</gene>
<reference evidence="5" key="1">
    <citation type="submission" date="2020-10" db="EMBL/GenBank/DDBJ databases">
        <authorList>
            <person name="Gilroy R."/>
        </authorList>
    </citation>
    <scope>NUCLEOTIDE SEQUENCE</scope>
    <source>
        <strain evidence="5">CHK190-19873</strain>
    </source>
</reference>
<evidence type="ECO:0000259" key="4">
    <source>
        <dbReference type="Pfam" id="PF03328"/>
    </source>
</evidence>
<comment type="caution">
    <text evidence="5">The sequence shown here is derived from an EMBL/GenBank/DDBJ whole genome shotgun (WGS) entry which is preliminary data.</text>
</comment>
<organism evidence="5 6">
    <name type="scientific">Candidatus Limivivens intestinipullorum</name>
    <dbReference type="NCBI Taxonomy" id="2840858"/>
    <lineage>
        <taxon>Bacteria</taxon>
        <taxon>Bacillati</taxon>
        <taxon>Bacillota</taxon>
        <taxon>Clostridia</taxon>
        <taxon>Lachnospirales</taxon>
        <taxon>Lachnospiraceae</taxon>
        <taxon>Lachnospiraceae incertae sedis</taxon>
        <taxon>Candidatus Limivivens</taxon>
    </lineage>
</organism>
<dbReference type="GO" id="GO:0005737">
    <property type="term" value="C:cytoplasm"/>
    <property type="evidence" value="ECO:0007669"/>
    <property type="project" value="TreeGrafter"/>
</dbReference>
<reference evidence="5" key="2">
    <citation type="journal article" date="2021" name="PeerJ">
        <title>Extensive microbial diversity within the chicken gut microbiome revealed by metagenomics and culture.</title>
        <authorList>
            <person name="Gilroy R."/>
            <person name="Ravi A."/>
            <person name="Getino M."/>
            <person name="Pursley I."/>
            <person name="Horton D.L."/>
            <person name="Alikhan N.F."/>
            <person name="Baker D."/>
            <person name="Gharbi K."/>
            <person name="Hall N."/>
            <person name="Watson M."/>
            <person name="Adriaenssens E.M."/>
            <person name="Foster-Nyarko E."/>
            <person name="Jarju S."/>
            <person name="Secka A."/>
            <person name="Antonio M."/>
            <person name="Oren A."/>
            <person name="Chaudhuri R.R."/>
            <person name="La Ragione R."/>
            <person name="Hildebrand F."/>
            <person name="Pallen M.J."/>
        </authorList>
    </citation>
    <scope>NUCLEOTIDE SEQUENCE</scope>
    <source>
        <strain evidence="5">CHK190-19873</strain>
    </source>
</reference>
<evidence type="ECO:0000256" key="1">
    <source>
        <dbReference type="ARBA" id="ARBA00005568"/>
    </source>
</evidence>
<dbReference type="GO" id="GO:0046872">
    <property type="term" value="F:metal ion binding"/>
    <property type="evidence" value="ECO:0007669"/>
    <property type="project" value="UniProtKB-KW"/>
</dbReference>